<reference evidence="3" key="1">
    <citation type="submission" date="2021-01" db="EMBL/GenBank/DDBJ databases">
        <title>Whole genome shotgun sequence of Acrocarpospora phusangensis NBRC 108782.</title>
        <authorList>
            <person name="Komaki H."/>
            <person name="Tamura T."/>
        </authorList>
    </citation>
    <scope>NUCLEOTIDE SEQUENCE</scope>
    <source>
        <strain evidence="3">NBRC 108782</strain>
    </source>
</reference>
<dbReference type="Proteomes" id="UP000640052">
    <property type="component" value="Unassembled WGS sequence"/>
</dbReference>
<name>A0A919UN30_9ACTN</name>
<dbReference type="InterPro" id="IPR001343">
    <property type="entry name" value="Hemolysn_Ca-bd"/>
</dbReference>
<gene>
    <name evidence="3" type="ORF">Aph01nite_06200</name>
</gene>
<evidence type="ECO:0000256" key="1">
    <source>
        <dbReference type="ARBA" id="ARBA00004613"/>
    </source>
</evidence>
<dbReference type="InterPro" id="IPR011049">
    <property type="entry name" value="Serralysin-like_metalloprot_C"/>
</dbReference>
<evidence type="ECO:0008006" key="5">
    <source>
        <dbReference type="Google" id="ProtNLM"/>
    </source>
</evidence>
<evidence type="ECO:0000256" key="2">
    <source>
        <dbReference type="ARBA" id="ARBA00022525"/>
    </source>
</evidence>
<evidence type="ECO:0000313" key="3">
    <source>
        <dbReference type="EMBL" id="GIH22310.1"/>
    </source>
</evidence>
<dbReference type="PANTHER" id="PTHR38340:SF1">
    <property type="entry name" value="S-LAYER PROTEIN"/>
    <property type="match status" value="1"/>
</dbReference>
<dbReference type="GO" id="GO:0005576">
    <property type="term" value="C:extracellular region"/>
    <property type="evidence" value="ECO:0007669"/>
    <property type="project" value="UniProtKB-SubCell"/>
</dbReference>
<dbReference type="PROSITE" id="PS00330">
    <property type="entry name" value="HEMOLYSIN_CALCIUM"/>
    <property type="match status" value="1"/>
</dbReference>
<keyword evidence="2" id="KW-0964">Secreted</keyword>
<dbReference type="SUPFAM" id="SSF51120">
    <property type="entry name" value="beta-Roll"/>
    <property type="match status" value="1"/>
</dbReference>
<dbReference type="PRINTS" id="PR00313">
    <property type="entry name" value="CABNDNGRPT"/>
</dbReference>
<dbReference type="Pfam" id="PF00353">
    <property type="entry name" value="HemolysinCabind"/>
    <property type="match status" value="2"/>
</dbReference>
<organism evidence="3 4">
    <name type="scientific">Acrocarpospora phusangensis</name>
    <dbReference type="NCBI Taxonomy" id="1070424"/>
    <lineage>
        <taxon>Bacteria</taxon>
        <taxon>Bacillati</taxon>
        <taxon>Actinomycetota</taxon>
        <taxon>Actinomycetes</taxon>
        <taxon>Streptosporangiales</taxon>
        <taxon>Streptosporangiaceae</taxon>
        <taxon>Acrocarpospora</taxon>
    </lineage>
</organism>
<comment type="caution">
    <text evidence="3">The sequence shown here is derived from an EMBL/GenBank/DDBJ whole genome shotgun (WGS) entry which is preliminary data.</text>
</comment>
<proteinExistence type="predicted"/>
<dbReference type="GO" id="GO:0005509">
    <property type="term" value="F:calcium ion binding"/>
    <property type="evidence" value="ECO:0007669"/>
    <property type="project" value="InterPro"/>
</dbReference>
<protein>
    <recommendedName>
        <fullName evidence="5">Calcium-binding protein</fullName>
    </recommendedName>
</protein>
<dbReference type="Gene3D" id="2.150.10.10">
    <property type="entry name" value="Serralysin-like metalloprotease, C-terminal"/>
    <property type="match status" value="1"/>
</dbReference>
<sequence length="111" mass="10797">MLAALAVPAAPVYAAAATCQGQVITIQGTAAHESIIGTNGPDVIDGGPGHDDIVGLDGDDYICGGEGNDVVMGGKGDDKLSGGNGRDRCEGGTEVVADTADATCEGIVGVP</sequence>
<keyword evidence="4" id="KW-1185">Reference proteome</keyword>
<dbReference type="InterPro" id="IPR018511">
    <property type="entry name" value="Hemolysin-typ_Ca-bd_CS"/>
</dbReference>
<dbReference type="RefSeq" id="WP_275418354.1">
    <property type="nucleotide sequence ID" value="NZ_BOOA01000003.1"/>
</dbReference>
<evidence type="ECO:0000313" key="4">
    <source>
        <dbReference type="Proteomes" id="UP000640052"/>
    </source>
</evidence>
<dbReference type="EMBL" id="BOOA01000003">
    <property type="protein sequence ID" value="GIH22310.1"/>
    <property type="molecule type" value="Genomic_DNA"/>
</dbReference>
<dbReference type="PANTHER" id="PTHR38340">
    <property type="entry name" value="S-LAYER PROTEIN"/>
    <property type="match status" value="1"/>
</dbReference>
<accession>A0A919UN30</accession>
<dbReference type="InterPro" id="IPR050557">
    <property type="entry name" value="RTX_toxin/Mannuronan_C5-epim"/>
</dbReference>
<dbReference type="AlphaFoldDB" id="A0A919UN30"/>
<comment type="subcellular location">
    <subcellularLocation>
        <location evidence="1">Secreted</location>
    </subcellularLocation>
</comment>